<dbReference type="InterPro" id="IPR050739">
    <property type="entry name" value="MFP"/>
</dbReference>
<dbReference type="AlphaFoldDB" id="A0A1H8VDJ4"/>
<gene>
    <name evidence="3" type="ORF">SAMN05216333_1524</name>
</gene>
<name>A0A1H8VDJ4_9PROT</name>
<keyword evidence="1" id="KW-0175">Coiled coil</keyword>
<evidence type="ECO:0000313" key="3">
    <source>
        <dbReference type="EMBL" id="SEP13421.1"/>
    </source>
</evidence>
<evidence type="ECO:0000256" key="2">
    <source>
        <dbReference type="SAM" id="Phobius"/>
    </source>
</evidence>
<keyword evidence="4" id="KW-1185">Reference proteome</keyword>
<keyword evidence="2" id="KW-0472">Membrane</keyword>
<feature type="coiled-coil region" evidence="1">
    <location>
        <begin position="103"/>
        <end position="130"/>
    </location>
</feature>
<dbReference type="STRING" id="42354.SAMN05216333_1524"/>
<dbReference type="RefSeq" id="WP_090315352.1">
    <property type="nucleotide sequence ID" value="NZ_FNOE01000002.1"/>
</dbReference>
<evidence type="ECO:0000313" key="4">
    <source>
        <dbReference type="Proteomes" id="UP000198814"/>
    </source>
</evidence>
<feature type="transmembrane region" description="Helical" evidence="2">
    <location>
        <begin position="35"/>
        <end position="55"/>
    </location>
</feature>
<keyword evidence="2" id="KW-1133">Transmembrane helix</keyword>
<keyword evidence="2" id="KW-0812">Transmembrane</keyword>
<evidence type="ECO:0000256" key="1">
    <source>
        <dbReference type="SAM" id="Coils"/>
    </source>
</evidence>
<feature type="coiled-coil region" evidence="1">
    <location>
        <begin position="173"/>
        <end position="232"/>
    </location>
</feature>
<reference evidence="4" key="1">
    <citation type="submission" date="2016-10" db="EMBL/GenBank/DDBJ databases">
        <authorList>
            <person name="Varghese N."/>
            <person name="Submissions S."/>
        </authorList>
    </citation>
    <scope>NUCLEOTIDE SEQUENCE [LARGE SCALE GENOMIC DNA]</scope>
    <source>
        <strain evidence="4">Nm76</strain>
    </source>
</reference>
<accession>A0A1H8VDJ4</accession>
<protein>
    <submittedName>
        <fullName evidence="3">Multidrug resistance efflux pump</fullName>
    </submittedName>
</protein>
<dbReference type="EMBL" id="FODO01000052">
    <property type="protein sequence ID" value="SEP13421.1"/>
    <property type="molecule type" value="Genomic_DNA"/>
</dbReference>
<dbReference type="PANTHER" id="PTHR30386:SF28">
    <property type="entry name" value="EXPORTED PROTEIN"/>
    <property type="match status" value="1"/>
</dbReference>
<dbReference type="Proteomes" id="UP000198814">
    <property type="component" value="Unassembled WGS sequence"/>
</dbReference>
<dbReference type="OrthoDB" id="3084at2"/>
<dbReference type="PANTHER" id="PTHR30386">
    <property type="entry name" value="MEMBRANE FUSION SUBUNIT OF EMRAB-TOLC MULTIDRUG EFFLUX PUMP"/>
    <property type="match status" value="1"/>
</dbReference>
<organism evidence="3 4">
    <name type="scientific">Nitrosomonas oligotropha</name>
    <dbReference type="NCBI Taxonomy" id="42354"/>
    <lineage>
        <taxon>Bacteria</taxon>
        <taxon>Pseudomonadati</taxon>
        <taxon>Pseudomonadota</taxon>
        <taxon>Betaproteobacteria</taxon>
        <taxon>Nitrosomonadales</taxon>
        <taxon>Nitrosomonadaceae</taxon>
        <taxon>Nitrosomonas</taxon>
    </lineage>
</organism>
<proteinExistence type="predicted"/>
<sequence>MKIHFNQPENKAPDIDRGLRVQYSAAKRAGRPWRWYLIIAISSLPVVYLLGTIIWDTISIEANGRIRVPSFTVRTAVDGYVEQLFVEPLQTVSEGAPLAELVNAALLDSRDRLQVELDGLKQERHKMLLQADDSRTSSVQLLKFAHEQKHFASQRLSQYETLYKQGAATQAEIALARSQLNSALENLVALEKAQRQERDRMYSQEQGQSPEMRMLSNRINQLQLEFDKTQDQVLQLSLFAPSGSGMVTEVFTQPGEFLGRGQALLEIIFPEKVHIDAFIPPKYQDYAVVGQMVTVKFPNGEKAEAKIISVPGVMQKSTTAEINPLETVRFAILAQLEFVGNVKNRLINGMPVTIYLH</sequence>